<dbReference type="AlphaFoldDB" id="A0A7J0ETZ1"/>
<protein>
    <submittedName>
        <fullName evidence="1">Uncharacterized protein</fullName>
    </submittedName>
</protein>
<name>A0A7J0ETZ1_9ERIC</name>
<dbReference type="PANTHER" id="PTHR47764:SF2">
    <property type="entry name" value="UBIQUITIN-LIKE PROTEASE FAMILY PROFILE DOMAIN-CONTAINING PROTEIN"/>
    <property type="match status" value="1"/>
</dbReference>
<dbReference type="EMBL" id="BJWL01000006">
    <property type="protein sequence ID" value="GFY89439.1"/>
    <property type="molecule type" value="Genomic_DNA"/>
</dbReference>
<gene>
    <name evidence="1" type="ORF">Acr_06g0013790</name>
</gene>
<comment type="caution">
    <text evidence="1">The sequence shown here is derived from an EMBL/GenBank/DDBJ whole genome shotgun (WGS) entry which is preliminary data.</text>
</comment>
<dbReference type="Proteomes" id="UP000585474">
    <property type="component" value="Unassembled WGS sequence"/>
</dbReference>
<accession>A0A7J0ETZ1</accession>
<dbReference type="PANTHER" id="PTHR47764">
    <property type="entry name" value="UBIQUITIN-LIKE-SPECIFIC PROTEASE 2B-RELATED"/>
    <property type="match status" value="1"/>
</dbReference>
<organism evidence="1 2">
    <name type="scientific">Actinidia rufa</name>
    <dbReference type="NCBI Taxonomy" id="165716"/>
    <lineage>
        <taxon>Eukaryota</taxon>
        <taxon>Viridiplantae</taxon>
        <taxon>Streptophyta</taxon>
        <taxon>Embryophyta</taxon>
        <taxon>Tracheophyta</taxon>
        <taxon>Spermatophyta</taxon>
        <taxon>Magnoliopsida</taxon>
        <taxon>eudicotyledons</taxon>
        <taxon>Gunneridae</taxon>
        <taxon>Pentapetalae</taxon>
        <taxon>asterids</taxon>
        <taxon>Ericales</taxon>
        <taxon>Actinidiaceae</taxon>
        <taxon>Actinidia</taxon>
    </lineage>
</organism>
<evidence type="ECO:0000313" key="1">
    <source>
        <dbReference type="EMBL" id="GFY89439.1"/>
    </source>
</evidence>
<dbReference type="OrthoDB" id="1837765at2759"/>
<sequence length="160" mass="18004">MFWAGGASTYETVEKLKQQSYLQFNQHWFPPAEASFKRAHIKKLICEIVDDKSERAPPAPCDDDKYPAAELHGMDESETLGELLQDKCSLPETCHGNYSSSIADQEIEIIQLPATPMRGFQGSKERDSISREDLEPRAAGELCFDGSYQSFGQMLPRDLL</sequence>
<proteinExistence type="predicted"/>
<reference evidence="1 2" key="1">
    <citation type="submission" date="2019-07" db="EMBL/GenBank/DDBJ databases">
        <title>De Novo Assembly of kiwifruit Actinidia rufa.</title>
        <authorList>
            <person name="Sugita-Konishi S."/>
            <person name="Sato K."/>
            <person name="Mori E."/>
            <person name="Abe Y."/>
            <person name="Kisaki G."/>
            <person name="Hamano K."/>
            <person name="Suezawa K."/>
            <person name="Otani M."/>
            <person name="Fukuda T."/>
            <person name="Manabe T."/>
            <person name="Gomi K."/>
            <person name="Tabuchi M."/>
            <person name="Akimitsu K."/>
            <person name="Kataoka I."/>
        </authorList>
    </citation>
    <scope>NUCLEOTIDE SEQUENCE [LARGE SCALE GENOMIC DNA]</scope>
    <source>
        <strain evidence="2">cv. Fuchu</strain>
    </source>
</reference>
<evidence type="ECO:0000313" key="2">
    <source>
        <dbReference type="Proteomes" id="UP000585474"/>
    </source>
</evidence>
<keyword evidence="2" id="KW-1185">Reference proteome</keyword>